<organism evidence="1 2">
    <name type="scientific">Symbiodinium pilosum</name>
    <name type="common">Dinoflagellate</name>
    <dbReference type="NCBI Taxonomy" id="2952"/>
    <lineage>
        <taxon>Eukaryota</taxon>
        <taxon>Sar</taxon>
        <taxon>Alveolata</taxon>
        <taxon>Dinophyceae</taxon>
        <taxon>Suessiales</taxon>
        <taxon>Symbiodiniaceae</taxon>
        <taxon>Symbiodinium</taxon>
    </lineage>
</organism>
<dbReference type="AlphaFoldDB" id="A0A812YKE0"/>
<accession>A0A812YKE0</accession>
<reference evidence="1" key="1">
    <citation type="submission" date="2021-02" db="EMBL/GenBank/DDBJ databases">
        <authorList>
            <person name="Dougan E. K."/>
            <person name="Rhodes N."/>
            <person name="Thang M."/>
            <person name="Chan C."/>
        </authorList>
    </citation>
    <scope>NUCLEOTIDE SEQUENCE</scope>
</reference>
<protein>
    <submittedName>
        <fullName evidence="1">Uncharacterized protein</fullName>
    </submittedName>
</protein>
<dbReference type="Proteomes" id="UP000649617">
    <property type="component" value="Unassembled WGS sequence"/>
</dbReference>
<keyword evidence="2" id="KW-1185">Reference proteome</keyword>
<proteinExistence type="predicted"/>
<name>A0A812YKE0_SYMPI</name>
<evidence type="ECO:0000313" key="2">
    <source>
        <dbReference type="Proteomes" id="UP000649617"/>
    </source>
</evidence>
<feature type="non-terminal residue" evidence="1">
    <location>
        <position position="168"/>
    </location>
</feature>
<dbReference type="EMBL" id="CAJNIZ010048220">
    <property type="protein sequence ID" value="CAE7784782.1"/>
    <property type="molecule type" value="Genomic_DNA"/>
</dbReference>
<comment type="caution">
    <text evidence="1">The sequence shown here is derived from an EMBL/GenBank/DDBJ whole genome shotgun (WGS) entry which is preliminary data.</text>
</comment>
<gene>
    <name evidence="1" type="ORF">SPIL2461_LOCUS23381</name>
</gene>
<evidence type="ECO:0000313" key="1">
    <source>
        <dbReference type="EMBL" id="CAE7784782.1"/>
    </source>
</evidence>
<sequence length="168" mass="17676">CLCRARKVDVSSNHMDKRVFLCILNGLCPGALHVECVYAESLLCLLHVAGCCIPLTLAHPIRASLQLLFHSGAVLSTALLAVVHKTVARAGHEHGLLGGDGDAGKHRSAGTLRPPQRGPLDGAVLQCYSSRCCCRFAEHAVASRGNGPATGLCDDPPKRFPIPPAADV</sequence>
<feature type="non-terminal residue" evidence="1">
    <location>
        <position position="1"/>
    </location>
</feature>